<evidence type="ECO:0000313" key="1">
    <source>
        <dbReference type="EMBL" id="RCW75884.1"/>
    </source>
</evidence>
<dbReference type="Proteomes" id="UP000252884">
    <property type="component" value="Unassembled WGS sequence"/>
</dbReference>
<organism evidence="1 2">
    <name type="scientific">Pseudorhodoferax soli</name>
    <dbReference type="NCBI Taxonomy" id="545864"/>
    <lineage>
        <taxon>Bacteria</taxon>
        <taxon>Pseudomonadati</taxon>
        <taxon>Pseudomonadota</taxon>
        <taxon>Betaproteobacteria</taxon>
        <taxon>Burkholderiales</taxon>
        <taxon>Comamonadaceae</taxon>
    </lineage>
</organism>
<gene>
    <name evidence="1" type="ORF">DES41_101487</name>
</gene>
<dbReference type="AlphaFoldDB" id="A0A368YCH3"/>
<accession>A0A368YCH3</accession>
<evidence type="ECO:0000313" key="2">
    <source>
        <dbReference type="Proteomes" id="UP000252884"/>
    </source>
</evidence>
<name>A0A368YCH3_9BURK</name>
<comment type="caution">
    <text evidence="1">The sequence shown here is derived from an EMBL/GenBank/DDBJ whole genome shotgun (WGS) entry which is preliminary data.</text>
</comment>
<reference evidence="1 2" key="1">
    <citation type="submission" date="2018-07" db="EMBL/GenBank/DDBJ databases">
        <title>Genomic Encyclopedia of Type Strains, Phase IV (KMG-IV): sequencing the most valuable type-strain genomes for metagenomic binning, comparative biology and taxonomic classification.</title>
        <authorList>
            <person name="Goeker M."/>
        </authorList>
    </citation>
    <scope>NUCLEOTIDE SEQUENCE [LARGE SCALE GENOMIC DNA]</scope>
    <source>
        <strain evidence="1 2">DSM 21634</strain>
    </source>
</reference>
<dbReference type="EMBL" id="QPJK01000001">
    <property type="protein sequence ID" value="RCW75884.1"/>
    <property type="molecule type" value="Genomic_DNA"/>
</dbReference>
<keyword evidence="2" id="KW-1185">Reference proteome</keyword>
<proteinExistence type="predicted"/>
<dbReference type="RefSeq" id="WP_114465527.1">
    <property type="nucleotide sequence ID" value="NZ_QPJK01000001.1"/>
</dbReference>
<dbReference type="OrthoDB" id="8898236at2"/>
<sequence length="166" mass="18754">MADDATPALPQGRFEGRAQFREWLCAGLQAAARAGWAELILADADFADWPLGERAVIAELQAWARPGRRFVMLAADYEEVQRRHARFVQWRTQWDHLVSCRACKSADRQDFPSALWSSHWSLRRLDAVHCTGWAGPEAARRVQTQELLAESLRRSTPAWAASVLGL</sequence>
<protein>
    <submittedName>
        <fullName evidence="1">Uncharacterized protein</fullName>
    </submittedName>
</protein>